<dbReference type="Proteomes" id="UP000448575">
    <property type="component" value="Unassembled WGS sequence"/>
</dbReference>
<name>A0A6N9HCI6_9BURK</name>
<dbReference type="EMBL" id="WWCJ01000002">
    <property type="protein sequence ID" value="MYN01214.1"/>
    <property type="molecule type" value="Genomic_DNA"/>
</dbReference>
<evidence type="ECO:0000256" key="1">
    <source>
        <dbReference type="SAM" id="SignalP"/>
    </source>
</evidence>
<keyword evidence="3" id="KW-1185">Reference proteome</keyword>
<evidence type="ECO:0000313" key="2">
    <source>
        <dbReference type="EMBL" id="MYN01214.1"/>
    </source>
</evidence>
<keyword evidence="1" id="KW-0732">Signal</keyword>
<sequence>MHKIILSALATLALSATHATGAEIRNLAPAFTAAYDASAQLPMPERVAAMKKVLLAQYPEFYGRGTPEKQDAAIARAIEAFPKLRDAYTDKAEKFGGAMQQHLDTYNKTFPHFRLTVPTAVLHSLHEMDGGTRELNGKLHLIFGADMLAYVNPKGDPAPLFHHELFHVMHAERFVCEEGKVWPQLWREGLATYVSHALNPGASENDLLLNFPSGMAATTRAKLPQAWRELAAVLDSSEKPVYGELFMMNSAKPGELPRRRGYYLGYLIAQEAAKTYDLQTLAALDCQQVRGLVESTVQQLSKRGME</sequence>
<feature type="signal peptide" evidence="1">
    <location>
        <begin position="1"/>
        <end position="21"/>
    </location>
</feature>
<comment type="caution">
    <text evidence="2">The sequence shown here is derived from an EMBL/GenBank/DDBJ whole genome shotgun (WGS) entry which is preliminary data.</text>
</comment>
<gene>
    <name evidence="2" type="ORF">GTP41_03780</name>
</gene>
<reference evidence="2 3" key="1">
    <citation type="submission" date="2019-12" db="EMBL/GenBank/DDBJ databases">
        <title>Novel species isolated from a subtropical stream in China.</title>
        <authorList>
            <person name="Lu H."/>
        </authorList>
    </citation>
    <scope>NUCLEOTIDE SEQUENCE [LARGE SCALE GENOMIC DNA]</scope>
    <source>
        <strain evidence="2 3">DS3</strain>
    </source>
</reference>
<dbReference type="RefSeq" id="WP_161024227.1">
    <property type="nucleotide sequence ID" value="NZ_WWCJ01000002.1"/>
</dbReference>
<proteinExistence type="predicted"/>
<accession>A0A6N9HCI6</accession>
<evidence type="ECO:0000313" key="3">
    <source>
        <dbReference type="Proteomes" id="UP000448575"/>
    </source>
</evidence>
<organism evidence="2 3">
    <name type="scientific">Pseudoduganella guangdongensis</name>
    <dbReference type="NCBI Taxonomy" id="2692179"/>
    <lineage>
        <taxon>Bacteria</taxon>
        <taxon>Pseudomonadati</taxon>
        <taxon>Pseudomonadota</taxon>
        <taxon>Betaproteobacteria</taxon>
        <taxon>Burkholderiales</taxon>
        <taxon>Oxalobacteraceae</taxon>
        <taxon>Telluria group</taxon>
        <taxon>Pseudoduganella</taxon>
    </lineage>
</organism>
<feature type="chain" id="PRO_5026988816" description="DUF2268 domain-containing protein" evidence="1">
    <location>
        <begin position="22"/>
        <end position="306"/>
    </location>
</feature>
<dbReference type="AlphaFoldDB" id="A0A6N9HCI6"/>
<protein>
    <recommendedName>
        <fullName evidence="4">DUF2268 domain-containing protein</fullName>
    </recommendedName>
</protein>
<evidence type="ECO:0008006" key="4">
    <source>
        <dbReference type="Google" id="ProtNLM"/>
    </source>
</evidence>